<proteinExistence type="predicted"/>
<name>A0A9X5BJ71_9FIRM</name>
<sequence length="121" mass="14242">MTLGNRFFPYQTDRNYILFIEELDKFQSVQDLSMFLTCIGQSRLMEQVTGLLFGHYSDDISPLLFEILERFGKKYRILVAYCDDFGHGSNHTIFPIGRGAVLDIKIKHYYFNRVKIDLLFL</sequence>
<keyword evidence="3" id="KW-1185">Reference proteome</keyword>
<comment type="caution">
    <text evidence="2">The sequence shown here is derived from an EMBL/GenBank/DDBJ whole genome shotgun (WGS) entry which is preliminary data.</text>
</comment>
<dbReference type="EMBL" id="QZDT01000045">
    <property type="protein sequence ID" value="NBJ94637.1"/>
    <property type="molecule type" value="Genomic_DNA"/>
</dbReference>
<dbReference type="InterPro" id="IPR040921">
    <property type="entry name" value="Peptidase_S66C"/>
</dbReference>
<dbReference type="OrthoDB" id="9807329at2"/>
<dbReference type="InterPro" id="IPR027461">
    <property type="entry name" value="Carboxypeptidase_A_C_sf"/>
</dbReference>
<feature type="domain" description="LD-carboxypeptidase C-terminal" evidence="1">
    <location>
        <begin position="3"/>
        <end position="100"/>
    </location>
</feature>
<dbReference type="Proteomes" id="UP001154420">
    <property type="component" value="Unassembled WGS sequence"/>
</dbReference>
<dbReference type="Pfam" id="PF17676">
    <property type="entry name" value="Peptidase_S66C"/>
    <property type="match status" value="1"/>
</dbReference>
<reference evidence="2" key="1">
    <citation type="submission" date="2018-09" db="EMBL/GenBank/DDBJ databases">
        <title>Murine metabolic-syndrome-specific gut microbial biobank.</title>
        <authorList>
            <person name="Liu C."/>
        </authorList>
    </citation>
    <scope>NUCLEOTIDE SEQUENCE</scope>
    <source>
        <strain evidence="2">D42-62</strain>
    </source>
</reference>
<evidence type="ECO:0000259" key="1">
    <source>
        <dbReference type="Pfam" id="PF17676"/>
    </source>
</evidence>
<gene>
    <name evidence="2" type="ORF">D5281_19165</name>
</gene>
<accession>A0A9X5BJ71</accession>
<evidence type="ECO:0000313" key="2">
    <source>
        <dbReference type="EMBL" id="NBJ94637.1"/>
    </source>
</evidence>
<dbReference type="SUPFAM" id="SSF141986">
    <property type="entry name" value="LD-carboxypeptidase A C-terminal domain-like"/>
    <property type="match status" value="1"/>
</dbReference>
<dbReference type="Gene3D" id="3.50.30.60">
    <property type="entry name" value="LD-carboxypeptidase A C-terminal domain-like"/>
    <property type="match status" value="1"/>
</dbReference>
<protein>
    <recommendedName>
        <fullName evidence="1">LD-carboxypeptidase C-terminal domain-containing protein</fullName>
    </recommendedName>
</protein>
<dbReference type="AlphaFoldDB" id="A0A9X5BJ71"/>
<organism evidence="2 3">
    <name type="scientific">Parablautia muri</name>
    <dbReference type="NCBI Taxonomy" id="2320879"/>
    <lineage>
        <taxon>Bacteria</taxon>
        <taxon>Bacillati</taxon>
        <taxon>Bacillota</taxon>
        <taxon>Clostridia</taxon>
        <taxon>Lachnospirales</taxon>
        <taxon>Lachnospiraceae</taxon>
        <taxon>Parablautia</taxon>
    </lineage>
</organism>
<evidence type="ECO:0000313" key="3">
    <source>
        <dbReference type="Proteomes" id="UP001154420"/>
    </source>
</evidence>